<dbReference type="Pfam" id="PF09447">
    <property type="entry name" value="Cnl2_NKP2"/>
    <property type="match status" value="1"/>
</dbReference>
<dbReference type="GO" id="GO:0000776">
    <property type="term" value="C:kinetochore"/>
    <property type="evidence" value="ECO:0007669"/>
    <property type="project" value="InterPro"/>
</dbReference>
<dbReference type="EnsemblFungi" id="CPAR2_207660.1-T">
    <property type="protein sequence ID" value="CPAR2_207660.1-T-p1"/>
    <property type="gene ID" value="CPAR2_207660.1"/>
</dbReference>
<name>A0AAJ8VYP6_CANPC</name>
<reference evidence="1" key="1">
    <citation type="submission" date="2025-05" db="UniProtKB">
        <authorList>
            <consortium name="EnsemblFungi"/>
        </authorList>
    </citation>
    <scope>IDENTIFICATION</scope>
</reference>
<organism evidence="1">
    <name type="scientific">Candida parapsilosis (strain CDC 317 / ATCC MYA-4646)</name>
    <name type="common">Yeast</name>
    <name type="synonym">Monilia parapsilosis</name>
    <dbReference type="NCBI Taxonomy" id="578454"/>
    <lineage>
        <taxon>Eukaryota</taxon>
        <taxon>Fungi</taxon>
        <taxon>Dikarya</taxon>
        <taxon>Ascomycota</taxon>
        <taxon>Saccharomycotina</taxon>
        <taxon>Pichiomycetes</taxon>
        <taxon>Debaryomycetaceae</taxon>
        <taxon>Candida/Lodderomyces clade</taxon>
        <taxon>Candida</taxon>
    </lineage>
</organism>
<evidence type="ECO:0000313" key="1">
    <source>
        <dbReference type="EnsemblFungi" id="CPAR2_207660.1-T-p1"/>
    </source>
</evidence>
<dbReference type="AlphaFoldDB" id="A0AAJ8VYP6"/>
<sequence>MSTSTTGRLLSEYILEKSDLPELLSFDSFAAKFPPNTSKIFIKSIYDQLVLQQEQKLLAIKRTIENLLQQDVYANAGHCSNIDASKVEALNRSFTEVTKQLKQVCAKQAEEVEKELSHLDLTLEMLDEIEIPKVIDQEIQDAVSKCDKVTDLLDKI</sequence>
<dbReference type="InterPro" id="IPR018565">
    <property type="entry name" value="Nkp2/Cnl2"/>
</dbReference>
<protein>
    <submittedName>
        <fullName evidence="1">Uncharacterized protein</fullName>
    </submittedName>
</protein>
<accession>A0AAJ8VYP6</accession>
<proteinExistence type="predicted"/>